<evidence type="ECO:0000256" key="4">
    <source>
        <dbReference type="ARBA" id="ARBA00022729"/>
    </source>
</evidence>
<dbReference type="GO" id="GO:0016614">
    <property type="term" value="F:oxidoreductase activity, acting on CH-OH group of donors"/>
    <property type="evidence" value="ECO:0007669"/>
    <property type="project" value="InterPro"/>
</dbReference>
<evidence type="ECO:0000256" key="5">
    <source>
        <dbReference type="ARBA" id="ARBA00022827"/>
    </source>
</evidence>
<evidence type="ECO:0000256" key="7">
    <source>
        <dbReference type="PIRSR" id="PIRSR000137-1"/>
    </source>
</evidence>
<evidence type="ECO:0000256" key="6">
    <source>
        <dbReference type="ARBA" id="ARBA00023002"/>
    </source>
</evidence>
<dbReference type="STRING" id="745531.A0A0C3PA15"/>
<feature type="binding site" evidence="8">
    <location>
        <position position="246"/>
    </location>
    <ligand>
        <name>FAD</name>
        <dbReference type="ChEBI" id="CHEBI:57692"/>
    </ligand>
</feature>
<sequence>MPFVTYAQLLASAAIDYVIVGGGTAGLVVATRLSEDPAVNVLVIEAGASHGHVPEIDIPGYMGQTIGNPTFDWMLTTVPQRHANNRVVKQPRGKGLGGSSLMNFTNITRPCKEEIDALEELGNEGWNWESFLYYMKKSESLQMKELSPAHAHKYAIDPDPTIHGATGPIKKSPPTIWTEMQARLFDTAEKLGVQRNPESANGVNDGCLTSLLAVDPSTGTRSYTASAYLEPNIHRPNLMVLTEAQVTRVILEHVGEFYRAVGVEFVQDSAHLTVSGVQRDVVICAGSLQTPHILELSGIGNLELLSKFDIEPIIDLPGVGENLQEHVGFTTIVEVETEDETMDTVRDDPTVLEKHKRLYQEQHIGIFSTVPVPGFIFLSADFLGKKREIQSWKEHTRVRCPDSVAQAIPSLASGLQKQYDMLQRMLDTDRHVHAEFIYYNGHQDNPNSFREPGKRYCSMTCLLTHPFSRGSVHLASPDPLVPPAIDPNYLSNPADLDMAVHMLEAALTLYRTEPMALAVHAHKMPSAEVLARGRAGLEEYVRENCRPIYHPVGTAAMLPREDGGVVDAKLRVYGTTNLRVVDLSIMPLELTCHTQSVAYAVGEKAADILKAEWA</sequence>
<gene>
    <name evidence="10" type="ORF">PHLGIDRAFT_123211</name>
</gene>
<protein>
    <recommendedName>
        <fullName evidence="9">Glucose-methanol-choline oxidoreductase N-terminal domain-containing protein</fullName>
    </recommendedName>
</protein>
<feature type="active site" description="Proton acceptor" evidence="7">
    <location>
        <position position="593"/>
    </location>
</feature>
<dbReference type="SUPFAM" id="SSF51905">
    <property type="entry name" value="FAD/NAD(P)-binding domain"/>
    <property type="match status" value="1"/>
</dbReference>
<keyword evidence="4" id="KW-0732">Signal</keyword>
<dbReference type="EMBL" id="KN840762">
    <property type="protein sequence ID" value="KIP01598.1"/>
    <property type="molecule type" value="Genomic_DNA"/>
</dbReference>
<keyword evidence="6" id="KW-0560">Oxidoreductase</keyword>
<dbReference type="HOGENOM" id="CLU_002865_6_0_1"/>
<evidence type="ECO:0000256" key="1">
    <source>
        <dbReference type="ARBA" id="ARBA00001974"/>
    </source>
</evidence>
<keyword evidence="3" id="KW-0285">Flavoprotein</keyword>
<dbReference type="Gene3D" id="3.30.560.10">
    <property type="entry name" value="Glucose Oxidase, domain 3"/>
    <property type="match status" value="1"/>
</dbReference>
<dbReference type="PIRSF" id="PIRSF000137">
    <property type="entry name" value="Alcohol_oxidase"/>
    <property type="match status" value="1"/>
</dbReference>
<keyword evidence="5 8" id="KW-0274">FAD</keyword>
<evidence type="ECO:0000259" key="9">
    <source>
        <dbReference type="PROSITE" id="PS00624"/>
    </source>
</evidence>
<dbReference type="SUPFAM" id="SSF54373">
    <property type="entry name" value="FAD-linked reductases, C-terminal domain"/>
    <property type="match status" value="1"/>
</dbReference>
<dbReference type="AlphaFoldDB" id="A0A0C3PA15"/>
<name>A0A0C3PA15_PHLG1</name>
<dbReference type="InterPro" id="IPR036188">
    <property type="entry name" value="FAD/NAD-bd_sf"/>
</dbReference>
<evidence type="ECO:0000256" key="8">
    <source>
        <dbReference type="PIRSR" id="PIRSR000137-2"/>
    </source>
</evidence>
<dbReference type="InterPro" id="IPR007867">
    <property type="entry name" value="GMC_OxRtase_C"/>
</dbReference>
<organism evidence="10 11">
    <name type="scientific">Phlebiopsis gigantea (strain 11061_1 CR5-6)</name>
    <name type="common">White-rot fungus</name>
    <name type="synonym">Peniophora gigantea</name>
    <dbReference type="NCBI Taxonomy" id="745531"/>
    <lineage>
        <taxon>Eukaryota</taxon>
        <taxon>Fungi</taxon>
        <taxon>Dikarya</taxon>
        <taxon>Basidiomycota</taxon>
        <taxon>Agaricomycotina</taxon>
        <taxon>Agaricomycetes</taxon>
        <taxon>Polyporales</taxon>
        <taxon>Phanerochaetaceae</taxon>
        <taxon>Phlebiopsis</taxon>
    </lineage>
</organism>
<dbReference type="GO" id="GO:0050660">
    <property type="term" value="F:flavin adenine dinucleotide binding"/>
    <property type="evidence" value="ECO:0007669"/>
    <property type="project" value="InterPro"/>
</dbReference>
<dbReference type="Pfam" id="PF05199">
    <property type="entry name" value="GMC_oxred_C"/>
    <property type="match status" value="1"/>
</dbReference>
<feature type="active site" description="Proton donor" evidence="7">
    <location>
        <position position="550"/>
    </location>
</feature>
<feature type="domain" description="Glucose-methanol-choline oxidoreductase N-terminal" evidence="9">
    <location>
        <begin position="286"/>
        <end position="300"/>
    </location>
</feature>
<evidence type="ECO:0000256" key="2">
    <source>
        <dbReference type="ARBA" id="ARBA00010790"/>
    </source>
</evidence>
<dbReference type="PANTHER" id="PTHR11552:SF201">
    <property type="entry name" value="GLUCOSE-METHANOL-CHOLINE OXIDOREDUCTASE N-TERMINAL DOMAIN-CONTAINING PROTEIN"/>
    <property type="match status" value="1"/>
</dbReference>
<dbReference type="InterPro" id="IPR000172">
    <property type="entry name" value="GMC_OxRdtase_N"/>
</dbReference>
<dbReference type="InterPro" id="IPR012132">
    <property type="entry name" value="GMC_OxRdtase"/>
</dbReference>
<reference evidence="10 11" key="1">
    <citation type="journal article" date="2014" name="PLoS Genet.">
        <title>Analysis of the Phlebiopsis gigantea genome, transcriptome and secretome provides insight into its pioneer colonization strategies of wood.</title>
        <authorList>
            <person name="Hori C."/>
            <person name="Ishida T."/>
            <person name="Igarashi K."/>
            <person name="Samejima M."/>
            <person name="Suzuki H."/>
            <person name="Master E."/>
            <person name="Ferreira P."/>
            <person name="Ruiz-Duenas F.J."/>
            <person name="Held B."/>
            <person name="Canessa P."/>
            <person name="Larrondo L.F."/>
            <person name="Schmoll M."/>
            <person name="Druzhinina I.S."/>
            <person name="Kubicek C.P."/>
            <person name="Gaskell J.A."/>
            <person name="Kersten P."/>
            <person name="St John F."/>
            <person name="Glasner J."/>
            <person name="Sabat G."/>
            <person name="Splinter BonDurant S."/>
            <person name="Syed K."/>
            <person name="Yadav J."/>
            <person name="Mgbeahuruike A.C."/>
            <person name="Kovalchuk A."/>
            <person name="Asiegbu F.O."/>
            <person name="Lackner G."/>
            <person name="Hoffmeister D."/>
            <person name="Rencoret J."/>
            <person name="Gutierrez A."/>
            <person name="Sun H."/>
            <person name="Lindquist E."/>
            <person name="Barry K."/>
            <person name="Riley R."/>
            <person name="Grigoriev I.V."/>
            <person name="Henrissat B."/>
            <person name="Kues U."/>
            <person name="Berka R.M."/>
            <person name="Martinez A.T."/>
            <person name="Covert S.F."/>
            <person name="Blanchette R.A."/>
            <person name="Cullen D."/>
        </authorList>
    </citation>
    <scope>NUCLEOTIDE SEQUENCE [LARGE SCALE GENOMIC DNA]</scope>
    <source>
        <strain evidence="10 11">11061_1 CR5-6</strain>
    </source>
</reference>
<keyword evidence="11" id="KW-1185">Reference proteome</keyword>
<dbReference type="Proteomes" id="UP000053257">
    <property type="component" value="Unassembled WGS sequence"/>
</dbReference>
<dbReference type="OrthoDB" id="269227at2759"/>
<comment type="similarity">
    <text evidence="2">Belongs to the GMC oxidoreductase family.</text>
</comment>
<evidence type="ECO:0000313" key="10">
    <source>
        <dbReference type="EMBL" id="KIP01598.1"/>
    </source>
</evidence>
<proteinExistence type="inferred from homology"/>
<accession>A0A0C3PA15</accession>
<comment type="cofactor">
    <cofactor evidence="1 8">
        <name>FAD</name>
        <dbReference type="ChEBI" id="CHEBI:57692"/>
    </cofactor>
</comment>
<evidence type="ECO:0000256" key="3">
    <source>
        <dbReference type="ARBA" id="ARBA00022630"/>
    </source>
</evidence>
<dbReference type="Pfam" id="PF00732">
    <property type="entry name" value="GMC_oxred_N"/>
    <property type="match status" value="1"/>
</dbReference>
<evidence type="ECO:0000313" key="11">
    <source>
        <dbReference type="Proteomes" id="UP000053257"/>
    </source>
</evidence>
<dbReference type="PANTHER" id="PTHR11552">
    <property type="entry name" value="GLUCOSE-METHANOL-CHOLINE GMC OXIDOREDUCTASE"/>
    <property type="match status" value="1"/>
</dbReference>
<dbReference type="Gene3D" id="3.50.50.60">
    <property type="entry name" value="FAD/NAD(P)-binding domain"/>
    <property type="match status" value="1"/>
</dbReference>
<dbReference type="PROSITE" id="PS00624">
    <property type="entry name" value="GMC_OXRED_2"/>
    <property type="match status" value="1"/>
</dbReference>